<proteinExistence type="predicted"/>
<reference evidence="2" key="1">
    <citation type="submission" date="2023-06" db="EMBL/GenBank/DDBJ databases">
        <title>Genomic analysis of the entomopathogenic nematode Steinernema hermaphroditum.</title>
        <authorList>
            <person name="Schwarz E.M."/>
            <person name="Heppert J.K."/>
            <person name="Baniya A."/>
            <person name="Schwartz H.T."/>
            <person name="Tan C.-H."/>
            <person name="Antoshechkin I."/>
            <person name="Sternberg P.W."/>
            <person name="Goodrich-Blair H."/>
            <person name="Dillman A.R."/>
        </authorList>
    </citation>
    <scope>NUCLEOTIDE SEQUENCE</scope>
    <source>
        <strain evidence="2">PS9179</strain>
        <tissue evidence="2">Whole animal</tissue>
    </source>
</reference>
<evidence type="ECO:0000313" key="2">
    <source>
        <dbReference type="EMBL" id="KAK0424589.1"/>
    </source>
</evidence>
<keyword evidence="3" id="KW-1185">Reference proteome</keyword>
<feature type="region of interest" description="Disordered" evidence="1">
    <location>
        <begin position="1"/>
        <end position="37"/>
    </location>
</feature>
<comment type="caution">
    <text evidence="2">The sequence shown here is derived from an EMBL/GenBank/DDBJ whole genome shotgun (WGS) entry which is preliminary data.</text>
</comment>
<name>A0AA39IJP3_9BILA</name>
<dbReference type="EMBL" id="JAUCMV010000001">
    <property type="protein sequence ID" value="KAK0424589.1"/>
    <property type="molecule type" value="Genomic_DNA"/>
</dbReference>
<organism evidence="2 3">
    <name type="scientific">Steinernema hermaphroditum</name>
    <dbReference type="NCBI Taxonomy" id="289476"/>
    <lineage>
        <taxon>Eukaryota</taxon>
        <taxon>Metazoa</taxon>
        <taxon>Ecdysozoa</taxon>
        <taxon>Nematoda</taxon>
        <taxon>Chromadorea</taxon>
        <taxon>Rhabditida</taxon>
        <taxon>Tylenchina</taxon>
        <taxon>Panagrolaimomorpha</taxon>
        <taxon>Strongyloidoidea</taxon>
        <taxon>Steinernematidae</taxon>
        <taxon>Steinernema</taxon>
    </lineage>
</organism>
<accession>A0AA39IJP3</accession>
<dbReference type="Proteomes" id="UP001175271">
    <property type="component" value="Unassembled WGS sequence"/>
</dbReference>
<evidence type="ECO:0000256" key="1">
    <source>
        <dbReference type="SAM" id="MobiDB-lite"/>
    </source>
</evidence>
<protein>
    <submittedName>
        <fullName evidence="2">Uncharacterized protein</fullName>
    </submittedName>
</protein>
<dbReference type="AlphaFoldDB" id="A0AA39IJP3"/>
<feature type="compositionally biased region" description="Polar residues" evidence="1">
    <location>
        <begin position="24"/>
        <end position="37"/>
    </location>
</feature>
<evidence type="ECO:0000313" key="3">
    <source>
        <dbReference type="Proteomes" id="UP001175271"/>
    </source>
</evidence>
<sequence>MFNVGNRRSKEEALESRAMIPIDPSTSASMERPSQPTARAMRRRALIAFRQNAVENATPISKMTDRMNIPTGDANEAKVGVKIFLKLTGEIGADRVHDDRTLFFNKTRPPLARSIVKQYVNYYCGSNVPADWTYVWVTFATFDYEIWGDAPVSLDEPIEEGAFYALTLYSPDYRHMDYVELPLERITIRR</sequence>
<gene>
    <name evidence="2" type="ORF">QR680_008739</name>
</gene>